<dbReference type="Proteomes" id="UP000033684">
    <property type="component" value="Unassembled WGS sequence"/>
</dbReference>
<keyword evidence="5" id="KW-0067">ATP-binding</keyword>
<proteinExistence type="predicted"/>
<dbReference type="Pfam" id="PF15617">
    <property type="entry name" value="C-C_Bond_Lyase"/>
    <property type="match status" value="1"/>
</dbReference>
<comment type="caution">
    <text evidence="5">The sequence shown here is derived from an EMBL/GenBank/DDBJ whole genome shotgun (WGS) entry which is preliminary data.</text>
</comment>
<keyword evidence="2 4" id="KW-0479">Metal-binding</keyword>
<dbReference type="InterPro" id="IPR015813">
    <property type="entry name" value="Pyrv/PenolPyrv_kinase-like_dom"/>
</dbReference>
<dbReference type="PIRSF" id="PIRSF015582">
    <property type="entry name" value="Cit_lyase_B"/>
    <property type="match status" value="1"/>
</dbReference>
<comment type="cofactor">
    <cofactor evidence="1">
        <name>Mg(2+)</name>
        <dbReference type="ChEBI" id="CHEBI:18420"/>
    </cofactor>
</comment>
<evidence type="ECO:0000256" key="4">
    <source>
        <dbReference type="PIRSR" id="PIRSR015582-2"/>
    </source>
</evidence>
<organism evidence="5 6">
    <name type="scientific">Methylocucumis oryzae</name>
    <dbReference type="NCBI Taxonomy" id="1632867"/>
    <lineage>
        <taxon>Bacteria</taxon>
        <taxon>Pseudomonadati</taxon>
        <taxon>Pseudomonadota</taxon>
        <taxon>Gammaproteobacteria</taxon>
        <taxon>Methylococcales</taxon>
        <taxon>Methylococcaceae</taxon>
        <taxon>Methylocucumis</taxon>
    </lineage>
</organism>
<name>A0A0F3IG59_9GAMM</name>
<dbReference type="GO" id="GO:0005524">
    <property type="term" value="F:ATP binding"/>
    <property type="evidence" value="ECO:0007669"/>
    <property type="project" value="UniProtKB-KW"/>
</dbReference>
<keyword evidence="3 4" id="KW-0460">Magnesium</keyword>
<dbReference type="SUPFAM" id="SSF51621">
    <property type="entry name" value="Phosphoenolpyruvate/pyruvate domain"/>
    <property type="match status" value="1"/>
</dbReference>
<evidence type="ECO:0000256" key="3">
    <source>
        <dbReference type="ARBA" id="ARBA00022842"/>
    </source>
</evidence>
<dbReference type="GO" id="GO:0000287">
    <property type="term" value="F:magnesium ion binding"/>
    <property type="evidence" value="ECO:0007669"/>
    <property type="project" value="TreeGrafter"/>
</dbReference>
<evidence type="ECO:0000256" key="1">
    <source>
        <dbReference type="ARBA" id="ARBA00001946"/>
    </source>
</evidence>
<dbReference type="RefSeq" id="WP_045779994.1">
    <property type="nucleotide sequence ID" value="NZ_LAJX01000183.1"/>
</dbReference>
<reference evidence="5 6" key="2">
    <citation type="journal article" date="2016" name="Microb. Ecol.">
        <title>Genome Characteristics of a Novel Type I Methanotroph (Sn10-6) Isolated from a Flooded Indian Rice Field.</title>
        <authorList>
            <person name="Rahalkar M.C."/>
            <person name="Pandit P.S."/>
            <person name="Dhakephalkar P.K."/>
            <person name="Pore S."/>
            <person name="Arora P."/>
            <person name="Kapse N."/>
        </authorList>
    </citation>
    <scope>NUCLEOTIDE SEQUENCE [LARGE SCALE GENOMIC DNA]</scope>
    <source>
        <strain evidence="5 6">Sn10-6</strain>
    </source>
</reference>
<dbReference type="GO" id="GO:0003824">
    <property type="term" value="F:catalytic activity"/>
    <property type="evidence" value="ECO:0007669"/>
    <property type="project" value="InterPro"/>
</dbReference>
<dbReference type="InterPro" id="IPR040442">
    <property type="entry name" value="Pyrv_kinase-like_dom_sf"/>
</dbReference>
<dbReference type="InterPro" id="IPR039480">
    <property type="entry name" value="C-C_Bond_Lyase-like"/>
</dbReference>
<accession>A0A0F3IG59</accession>
<evidence type="ECO:0000313" key="6">
    <source>
        <dbReference type="Proteomes" id="UP000033684"/>
    </source>
</evidence>
<dbReference type="InterPro" id="IPR011206">
    <property type="entry name" value="Citrate_lyase_beta/mcl1/mcl2"/>
</dbReference>
<evidence type="ECO:0000313" key="5">
    <source>
        <dbReference type="EMBL" id="KJV05731.1"/>
    </source>
</evidence>
<dbReference type="PANTHER" id="PTHR32308:SF10">
    <property type="entry name" value="CITRATE LYASE SUBUNIT BETA"/>
    <property type="match status" value="1"/>
</dbReference>
<keyword evidence="6" id="KW-1185">Reference proteome</keyword>
<dbReference type="GO" id="GO:0006107">
    <property type="term" value="P:oxaloacetate metabolic process"/>
    <property type="evidence" value="ECO:0007669"/>
    <property type="project" value="TreeGrafter"/>
</dbReference>
<evidence type="ECO:0000256" key="2">
    <source>
        <dbReference type="ARBA" id="ARBA00022723"/>
    </source>
</evidence>
<keyword evidence="5" id="KW-0547">Nucleotide-binding</keyword>
<sequence>MTLQSSSHLIASPWQLGAPLYMPAHRPDLIAIANGEKLPYLRTMIFCTEDAILNKEIEHSLGQLKRCLAALKTTAEPRFRFIRVRHPNLLTRLLQLPGIETIDGFVLPKFNEAVFNAYFDQLSHTNFKIMPTLETKEVFDVGAMQALRDALLHETILKHVLMLRIGGNDLFNLLGIRRTRGLTLYDTPLAHVIAQLLTIFKPYDFHLSAPVFDYLDDIETLRRELRIDLAYGLTGKTAIHPEQVALIESAYAVSADDYQMALSICAEQAPAVFKMHNAMCEVTTHQRWARDVLNRQRSFGVIVAGSIQQDVCVLG</sequence>
<feature type="binding site" evidence="4">
    <location>
        <position position="169"/>
    </location>
    <ligand>
        <name>Mg(2+)</name>
        <dbReference type="ChEBI" id="CHEBI:18420"/>
    </ligand>
</feature>
<dbReference type="AlphaFoldDB" id="A0A0F3IG59"/>
<dbReference type="PANTHER" id="PTHR32308">
    <property type="entry name" value="LYASE BETA SUBUNIT, PUTATIVE (AFU_ORTHOLOGUE AFUA_4G13030)-RELATED"/>
    <property type="match status" value="1"/>
</dbReference>
<dbReference type="Gene3D" id="3.20.20.60">
    <property type="entry name" value="Phosphoenolpyruvate-binding domains"/>
    <property type="match status" value="1"/>
</dbReference>
<dbReference type="EMBL" id="LAJX01000183">
    <property type="protein sequence ID" value="KJV05731.1"/>
    <property type="molecule type" value="Genomic_DNA"/>
</dbReference>
<dbReference type="PATRIC" id="fig|1632867.3.peg.1977"/>
<gene>
    <name evidence="5" type="ORF">VZ94_16030</name>
</gene>
<dbReference type="OrthoDB" id="348111at2"/>
<protein>
    <submittedName>
        <fullName evidence="5">ATP-binding protein</fullName>
    </submittedName>
</protein>
<reference evidence="6" key="1">
    <citation type="submission" date="2015-03" db="EMBL/GenBank/DDBJ databases">
        <title>Draft genome sequence of a novel methanotroph (Sn10-6) isolated from flooded ricefield rhizosphere in India.</title>
        <authorList>
            <person name="Pandit P.S."/>
            <person name="Pore S.D."/>
            <person name="Arora P."/>
            <person name="Kapse N.G."/>
            <person name="Dhakephalkar P.K."/>
            <person name="Rahalkar M.C."/>
        </authorList>
    </citation>
    <scope>NUCLEOTIDE SEQUENCE [LARGE SCALE GENOMIC DNA]</scope>
    <source>
        <strain evidence="6">Sn10-6</strain>
    </source>
</reference>